<feature type="transmembrane region" description="Helical" evidence="6">
    <location>
        <begin position="326"/>
        <end position="346"/>
    </location>
</feature>
<dbReference type="InterPro" id="IPR052263">
    <property type="entry name" value="GPI_Anchor_Biosynth"/>
</dbReference>
<evidence type="ECO:0000313" key="9">
    <source>
        <dbReference type="Proteomes" id="UP000694387"/>
    </source>
</evidence>
<dbReference type="Proteomes" id="UP000694387">
    <property type="component" value="Chromosome 18"/>
</dbReference>
<feature type="transmembrane region" description="Helical" evidence="6">
    <location>
        <begin position="366"/>
        <end position="389"/>
    </location>
</feature>
<evidence type="ECO:0000256" key="2">
    <source>
        <dbReference type="ARBA" id="ARBA00022692"/>
    </source>
</evidence>
<evidence type="ECO:0000313" key="8">
    <source>
        <dbReference type="Ensembl" id="ENSEASP00005042525.1"/>
    </source>
</evidence>
<dbReference type="PANTHER" id="PTHR46346">
    <property type="entry name" value="PHOSPHATIDYLINOSITOL N-ACETYLGLUCOSAMINYLTRANSFERASE SUBUNIT P"/>
    <property type="match status" value="1"/>
</dbReference>
<reference evidence="8 9" key="1">
    <citation type="journal article" date="2020" name="Nat. Commun.">
        <title>Donkey genomes provide new insights into domestication and selection for coat color.</title>
        <authorList>
            <person name="Wang"/>
            <person name="C."/>
            <person name="Li"/>
            <person name="H."/>
            <person name="Guo"/>
            <person name="Y."/>
            <person name="Huang"/>
            <person name="J."/>
            <person name="Sun"/>
            <person name="Y."/>
            <person name="Min"/>
            <person name="J."/>
            <person name="Wang"/>
            <person name="J."/>
            <person name="Fang"/>
            <person name="X."/>
            <person name="Zhao"/>
            <person name="Z."/>
            <person name="Wang"/>
            <person name="S."/>
            <person name="Zhang"/>
            <person name="Y."/>
            <person name="Liu"/>
            <person name="Q."/>
            <person name="Jiang"/>
            <person name="Q."/>
            <person name="Wang"/>
            <person name="X."/>
            <person name="Guo"/>
            <person name="Y."/>
            <person name="Yang"/>
            <person name="C."/>
            <person name="Wang"/>
            <person name="Y."/>
            <person name="Tian"/>
            <person name="F."/>
            <person name="Zhuang"/>
            <person name="G."/>
            <person name="Fan"/>
            <person name="Y."/>
            <person name="Gao"/>
            <person name="Q."/>
            <person name="Li"/>
            <person name="Y."/>
            <person name="Ju"/>
            <person name="Z."/>
            <person name="Li"/>
            <person name="J."/>
            <person name="Li"/>
            <person name="R."/>
            <person name="Hou"/>
            <person name="M."/>
            <person name="Yang"/>
            <person name="G."/>
            <person name="Liu"/>
            <person name="G."/>
            <person name="Liu"/>
            <person name="W."/>
            <person name="Guo"/>
            <person name="J."/>
            <person name="Pan"/>
            <person name="S."/>
            <person name="Fan"/>
            <person name="G."/>
            <person name="Zhang"/>
            <person name="W."/>
            <person name="Zhang"/>
            <person name="R."/>
            <person name="Yu"/>
            <person name="J."/>
            <person name="Zhang"/>
            <person name="X."/>
            <person name="Yin"/>
            <person name="Q."/>
            <person name="Ji"/>
            <person name="C."/>
            <person name="Jin"/>
            <person name="Y."/>
            <person name="Yue"/>
            <person name="G."/>
            <person name="Liu"/>
            <person name="M."/>
            <person name="Xu"/>
            <person name="J."/>
            <person name="Liu"/>
            <person name="S."/>
            <person name="Jordana"/>
            <person name="J."/>
            <person name="Noce"/>
            <person name="A."/>
            <person name="Amills"/>
            <person name="M."/>
            <person name="Wu"/>
            <person name="D.D."/>
            <person name="Li"/>
            <person name="S."/>
            <person name="Zhou"/>
            <person name="X. and Zhong"/>
            <person name="J."/>
        </authorList>
    </citation>
    <scope>NUCLEOTIDE SEQUENCE [LARGE SCALE GENOMIC DNA]</scope>
</reference>
<keyword evidence="3 6" id="KW-1133">Transmembrane helix</keyword>
<feature type="compositionally biased region" description="Low complexity" evidence="5">
    <location>
        <begin position="78"/>
        <end position="90"/>
    </location>
</feature>
<feature type="region of interest" description="Disordered" evidence="5">
    <location>
        <begin position="1"/>
        <end position="298"/>
    </location>
</feature>
<comment type="subcellular location">
    <subcellularLocation>
        <location evidence="1">Membrane</location>
        <topology evidence="1">Multi-pass membrane protein</topology>
    </subcellularLocation>
</comment>
<name>A0A9L0IZN5_EQUAS</name>
<organism evidence="8 9">
    <name type="scientific">Equus asinus</name>
    <name type="common">Donkey</name>
    <name type="synonym">Equus africanus asinus</name>
    <dbReference type="NCBI Taxonomy" id="9793"/>
    <lineage>
        <taxon>Eukaryota</taxon>
        <taxon>Metazoa</taxon>
        <taxon>Chordata</taxon>
        <taxon>Craniata</taxon>
        <taxon>Vertebrata</taxon>
        <taxon>Euteleostomi</taxon>
        <taxon>Mammalia</taxon>
        <taxon>Eutheria</taxon>
        <taxon>Laurasiatheria</taxon>
        <taxon>Perissodactyla</taxon>
        <taxon>Equidae</taxon>
        <taxon>Equus</taxon>
    </lineage>
</organism>
<feature type="compositionally biased region" description="Low complexity" evidence="5">
    <location>
        <begin position="262"/>
        <end position="295"/>
    </location>
</feature>
<evidence type="ECO:0000256" key="4">
    <source>
        <dbReference type="ARBA" id="ARBA00023136"/>
    </source>
</evidence>
<reference evidence="8" key="3">
    <citation type="submission" date="2025-09" db="UniProtKB">
        <authorList>
            <consortium name="Ensembl"/>
        </authorList>
    </citation>
    <scope>IDENTIFICATION</scope>
</reference>
<dbReference type="InterPro" id="IPR013717">
    <property type="entry name" value="PIG-P"/>
</dbReference>
<evidence type="ECO:0000256" key="1">
    <source>
        <dbReference type="ARBA" id="ARBA00004141"/>
    </source>
</evidence>
<reference evidence="8" key="2">
    <citation type="submission" date="2025-08" db="UniProtKB">
        <authorList>
            <consortium name="Ensembl"/>
        </authorList>
    </citation>
    <scope>IDENTIFICATION</scope>
</reference>
<dbReference type="Pfam" id="PF08510">
    <property type="entry name" value="PIG-P"/>
    <property type="match status" value="1"/>
</dbReference>
<evidence type="ECO:0000256" key="6">
    <source>
        <dbReference type="SAM" id="Phobius"/>
    </source>
</evidence>
<evidence type="ECO:0000256" key="3">
    <source>
        <dbReference type="ARBA" id="ARBA00022989"/>
    </source>
</evidence>
<keyword evidence="2 6" id="KW-0812">Transmembrane</keyword>
<dbReference type="AlphaFoldDB" id="A0A9L0IZN5"/>
<dbReference type="Ensembl" id="ENSEAST00005060485.1">
    <property type="protein sequence ID" value="ENSEASP00005042525.1"/>
    <property type="gene ID" value="ENSEASG00005025788.1"/>
</dbReference>
<keyword evidence="9" id="KW-1185">Reference proteome</keyword>
<keyword evidence="4 6" id="KW-0472">Membrane</keyword>
<feature type="compositionally biased region" description="Basic and acidic residues" evidence="5">
    <location>
        <begin position="39"/>
        <end position="48"/>
    </location>
</feature>
<feature type="compositionally biased region" description="Pro residues" evidence="5">
    <location>
        <begin position="238"/>
        <end position="252"/>
    </location>
</feature>
<gene>
    <name evidence="8" type="primary">PIGP</name>
</gene>
<dbReference type="PANTHER" id="PTHR46346:SF1">
    <property type="entry name" value="PHOSPHATIDYLINOSITOL N-ACETYLGLUCOSAMINYLTRANSFERASE SUBUNIT P"/>
    <property type="match status" value="1"/>
</dbReference>
<dbReference type="GO" id="GO:0006506">
    <property type="term" value="P:GPI anchor biosynthetic process"/>
    <property type="evidence" value="ECO:0007669"/>
    <property type="project" value="TreeGrafter"/>
</dbReference>
<evidence type="ECO:0000256" key="5">
    <source>
        <dbReference type="SAM" id="MobiDB-lite"/>
    </source>
</evidence>
<dbReference type="GO" id="GO:0016020">
    <property type="term" value="C:membrane"/>
    <property type="evidence" value="ECO:0007669"/>
    <property type="project" value="UniProtKB-SubCell"/>
</dbReference>
<feature type="compositionally biased region" description="Basic residues" evidence="5">
    <location>
        <begin position="91"/>
        <end position="103"/>
    </location>
</feature>
<sequence>ETQDTEDRARTNIHEHSQTKTRTTEITHSTGPKRGRRAGTREDAHRGGDAPGGGHDCRRRGHARGGRTLPRRGSDTKGGATHAAWGAAAGKNRRTQKGARRGHTGWGTSRLAGASRRSDQGEDARAAGRCAHKGATSTVARTDPQRGPGLQKGDPSQRGHTHWGRQRRPHPQRTGSPTHADTPRAPQRATRGDAHTPTLTTHPRRGCGGPRSPGISAAARQGDTSGSPAARQVCTHRGPPPASLGRGQPPPSRALHVRQTGGRELAAARAAGASRGLAHMRGGAAPPTSAAASGAIQRGPRARALRLSKATGKMVENSPSPLPERAIYGFVLFLSSQFGFILYLVWAFVPESWLNSLGLTYWPQKYWAVALPVYLLITIVIGYVLLFGINMMSTSPLDSIHTITDNYAKNQQQKKYQEEAIPALRDIPISEVNQMFFLAAKELTPKTELCVD</sequence>
<dbReference type="GO" id="GO:0005783">
    <property type="term" value="C:endoplasmic reticulum"/>
    <property type="evidence" value="ECO:0007669"/>
    <property type="project" value="TreeGrafter"/>
</dbReference>
<protein>
    <recommendedName>
        <fullName evidence="7">PIG-P domain-containing protein</fullName>
    </recommendedName>
</protein>
<proteinExistence type="predicted"/>
<dbReference type="GeneTree" id="ENSGT00390000013771"/>
<evidence type="ECO:0000259" key="7">
    <source>
        <dbReference type="Pfam" id="PF08510"/>
    </source>
</evidence>
<feature type="compositionally biased region" description="Basic residues" evidence="5">
    <location>
        <begin position="159"/>
        <end position="171"/>
    </location>
</feature>
<feature type="compositionally biased region" description="Basic and acidic residues" evidence="5">
    <location>
        <begin position="1"/>
        <end position="25"/>
    </location>
</feature>
<accession>A0A9L0IZN5</accession>
<feature type="domain" description="PIG-P" evidence="7">
    <location>
        <begin position="325"/>
        <end position="437"/>
    </location>
</feature>
<feature type="compositionally biased region" description="Basic and acidic residues" evidence="5">
    <location>
        <begin position="116"/>
        <end position="126"/>
    </location>
</feature>